<keyword evidence="4" id="KW-1185">Reference proteome</keyword>
<accession>M5RZ18</accession>
<dbReference type="InterPro" id="IPR036291">
    <property type="entry name" value="NAD(P)-bd_dom_sf"/>
</dbReference>
<feature type="domain" description="NAD-dependent epimerase/dehydratase" evidence="2">
    <location>
        <begin position="4"/>
        <end position="233"/>
    </location>
</feature>
<evidence type="ECO:0000259" key="2">
    <source>
        <dbReference type="Pfam" id="PF01370"/>
    </source>
</evidence>
<evidence type="ECO:0000313" key="3">
    <source>
        <dbReference type="EMBL" id="EMI19169.1"/>
    </source>
</evidence>
<dbReference type="RefSeq" id="WP_008699252.1">
    <property type="nucleotide sequence ID" value="NZ_ANOG01000559.1"/>
</dbReference>
<dbReference type="InterPro" id="IPR001509">
    <property type="entry name" value="Epimerase_deHydtase"/>
</dbReference>
<dbReference type="PANTHER" id="PTHR43000">
    <property type="entry name" value="DTDP-D-GLUCOSE 4,6-DEHYDRATASE-RELATED"/>
    <property type="match status" value="1"/>
</dbReference>
<sequence length="302" mass="32399">MKVALTGATGFIGRYIAEHLASQGHSLRCCHRPSSDTSGFDEINDLRWIEGELGESESAKELVDGCDAVVHAALYRPGTGFSGGEGDVVEFVEKNVVGTLKLIEAARSAGAGRFVAFSTCAVHDIILADRPLDETHPLWAKSHYGAHKAAIEKFVHSYGLGQGYPICALRPTGVYGVARPVEQSKWYDLVSAVVRGKSVECSRGGKEVHAADVAKAVGILLTANGIAGEAFNCYDRYVSQHDVATIAKQLSGSDSQIIGEQTHPKNQIVTDKIKRLGMEFGGDALLRRTVAELVKHVQQELG</sequence>
<dbReference type="PATRIC" id="fig|1265738.3.peg.3912"/>
<dbReference type="Pfam" id="PF01370">
    <property type="entry name" value="Epimerase"/>
    <property type="match status" value="1"/>
</dbReference>
<proteinExistence type="inferred from homology"/>
<evidence type="ECO:0000313" key="4">
    <source>
        <dbReference type="Proteomes" id="UP000011991"/>
    </source>
</evidence>
<reference evidence="3 4" key="1">
    <citation type="journal article" date="2013" name="Mar. Genomics">
        <title>Expression of sulfatases in Rhodopirellula baltica and the diversity of sulfatases in the genus Rhodopirellula.</title>
        <authorList>
            <person name="Wegner C.E."/>
            <person name="Richter-Heitmann T."/>
            <person name="Klindworth A."/>
            <person name="Klockow C."/>
            <person name="Richter M."/>
            <person name="Achstetter T."/>
            <person name="Glockner F.O."/>
            <person name="Harder J."/>
        </authorList>
    </citation>
    <scope>NUCLEOTIDE SEQUENCE [LARGE SCALE GENOMIC DNA]</scope>
    <source>
        <strain evidence="3 4">SM1</strain>
    </source>
</reference>
<dbReference type="AlphaFoldDB" id="M5RZ18"/>
<dbReference type="Proteomes" id="UP000011991">
    <property type="component" value="Unassembled WGS sequence"/>
</dbReference>
<dbReference type="EMBL" id="ANOG01000559">
    <property type="protein sequence ID" value="EMI19169.1"/>
    <property type="molecule type" value="Genomic_DNA"/>
</dbReference>
<comment type="caution">
    <text evidence="3">The sequence shown here is derived from an EMBL/GenBank/DDBJ whole genome shotgun (WGS) entry which is preliminary data.</text>
</comment>
<gene>
    <name evidence="3" type="ORF">RMSM_03907</name>
</gene>
<dbReference type="CDD" id="cd08946">
    <property type="entry name" value="SDR_e"/>
    <property type="match status" value="1"/>
</dbReference>
<dbReference type="OrthoDB" id="9807212at2"/>
<organism evidence="3 4">
    <name type="scientific">Rhodopirellula maiorica SM1</name>
    <dbReference type="NCBI Taxonomy" id="1265738"/>
    <lineage>
        <taxon>Bacteria</taxon>
        <taxon>Pseudomonadati</taxon>
        <taxon>Planctomycetota</taxon>
        <taxon>Planctomycetia</taxon>
        <taxon>Pirellulales</taxon>
        <taxon>Pirellulaceae</taxon>
        <taxon>Novipirellula</taxon>
    </lineage>
</organism>
<dbReference type="SUPFAM" id="SSF51735">
    <property type="entry name" value="NAD(P)-binding Rossmann-fold domains"/>
    <property type="match status" value="1"/>
</dbReference>
<protein>
    <submittedName>
        <fullName evidence="3">NAD-dependent epimerase/dehydratase</fullName>
    </submittedName>
</protein>
<comment type="similarity">
    <text evidence="1">Belongs to the NAD(P)-dependent epimerase/dehydratase family.</text>
</comment>
<evidence type="ECO:0000256" key="1">
    <source>
        <dbReference type="ARBA" id="ARBA00007637"/>
    </source>
</evidence>
<name>M5RZ18_9BACT</name>
<dbReference type="Gene3D" id="3.40.50.720">
    <property type="entry name" value="NAD(P)-binding Rossmann-like Domain"/>
    <property type="match status" value="1"/>
</dbReference>